<comment type="caution">
    <text evidence="1">The sequence shown here is derived from an EMBL/GenBank/DDBJ whole genome shotgun (WGS) entry which is preliminary data.</text>
</comment>
<dbReference type="Proteomes" id="UP001580346">
    <property type="component" value="Unassembled WGS sequence"/>
</dbReference>
<organism evidence="1 2">
    <name type="scientific">Paenibacillus enshidis</name>
    <dbReference type="NCBI Taxonomy" id="1458439"/>
    <lineage>
        <taxon>Bacteria</taxon>
        <taxon>Bacillati</taxon>
        <taxon>Bacillota</taxon>
        <taxon>Bacilli</taxon>
        <taxon>Bacillales</taxon>
        <taxon>Paenibacillaceae</taxon>
        <taxon>Paenibacillus</taxon>
    </lineage>
</organism>
<dbReference type="RefSeq" id="WP_375357952.1">
    <property type="nucleotide sequence ID" value="NZ_JBHHMI010000037.1"/>
</dbReference>
<dbReference type="Pfam" id="PF26595">
    <property type="entry name" value="A_ENA"/>
    <property type="match status" value="1"/>
</dbReference>
<name>A0ABV5B0E3_9BACL</name>
<keyword evidence="2" id="KW-1185">Reference proteome</keyword>
<dbReference type="InterPro" id="IPR058705">
    <property type="entry name" value="A_ENA"/>
</dbReference>
<protein>
    <submittedName>
        <fullName evidence="1">Uncharacterized protein</fullName>
    </submittedName>
</protein>
<dbReference type="EMBL" id="JBHHMI010000037">
    <property type="protein sequence ID" value="MFB5269682.1"/>
    <property type="molecule type" value="Genomic_DNA"/>
</dbReference>
<gene>
    <name evidence="1" type="ORF">ACE41H_23275</name>
</gene>
<proteinExistence type="predicted"/>
<sequence>MSQANLPNITPTITISREDAINLIISSIAMEELGLSHILNAEGEKLQFVLGTLPGLSRSATIGELLAVNDSLRRTIREVTKKNWILGNKLEMVLGVTTVPTPTGPTGPTGYNITLSHWSED</sequence>
<accession>A0ABV5B0E3</accession>
<evidence type="ECO:0000313" key="1">
    <source>
        <dbReference type="EMBL" id="MFB5269682.1"/>
    </source>
</evidence>
<reference evidence="1 2" key="1">
    <citation type="submission" date="2024-09" db="EMBL/GenBank/DDBJ databases">
        <title>Paenibacillus zeirhizospherea sp. nov., isolated from surface of the maize (Zea mays) roots in a horticulture field, Hungary.</title>
        <authorList>
            <person name="Marton D."/>
            <person name="Farkas M."/>
            <person name="Bedics A."/>
            <person name="Toth E."/>
            <person name="Tancsics A."/>
            <person name="Boka K."/>
            <person name="Maroti G."/>
            <person name="Kriszt B."/>
            <person name="Cserhati M."/>
        </authorList>
    </citation>
    <scope>NUCLEOTIDE SEQUENCE [LARGE SCALE GENOMIC DNA]</scope>
    <source>
        <strain evidence="1 2">KCTC 33519</strain>
    </source>
</reference>
<evidence type="ECO:0000313" key="2">
    <source>
        <dbReference type="Proteomes" id="UP001580346"/>
    </source>
</evidence>